<accession>A0A392UDY3</accession>
<dbReference type="AlphaFoldDB" id="A0A392UDY3"/>
<proteinExistence type="predicted"/>
<feature type="region of interest" description="Disordered" evidence="1">
    <location>
        <begin position="1"/>
        <end position="72"/>
    </location>
</feature>
<keyword evidence="3" id="KW-1185">Reference proteome</keyword>
<reference evidence="2 3" key="1">
    <citation type="journal article" date="2018" name="Front. Plant Sci.">
        <title>Red Clover (Trifolium pratense) and Zigzag Clover (T. medium) - A Picture of Genomic Similarities and Differences.</title>
        <authorList>
            <person name="Dluhosova J."/>
            <person name="Istvanek J."/>
            <person name="Nedelnik J."/>
            <person name="Repkova J."/>
        </authorList>
    </citation>
    <scope>NUCLEOTIDE SEQUENCE [LARGE SCALE GENOMIC DNA]</scope>
    <source>
        <strain evidence="3">cv. 10/8</strain>
        <tissue evidence="2">Leaf</tissue>
    </source>
</reference>
<feature type="non-terminal residue" evidence="2">
    <location>
        <position position="1"/>
    </location>
</feature>
<sequence>RKRVVKERGKKADISESDKDNAAKKQRIQKKKGTRKLAIQEDDDEVTDDEPLQTKRKRAEPEVKEMNAEANA</sequence>
<feature type="non-terminal residue" evidence="2">
    <location>
        <position position="72"/>
    </location>
</feature>
<evidence type="ECO:0000256" key="1">
    <source>
        <dbReference type="SAM" id="MobiDB-lite"/>
    </source>
</evidence>
<dbReference type="Proteomes" id="UP000265520">
    <property type="component" value="Unassembled WGS sequence"/>
</dbReference>
<dbReference type="EMBL" id="LXQA010802320">
    <property type="protein sequence ID" value="MCI71713.1"/>
    <property type="molecule type" value="Genomic_DNA"/>
</dbReference>
<protein>
    <submittedName>
        <fullName evidence="2">Uncharacterized protein</fullName>
    </submittedName>
</protein>
<name>A0A392UDY3_9FABA</name>
<feature type="compositionally biased region" description="Basic residues" evidence="1">
    <location>
        <begin position="24"/>
        <end position="35"/>
    </location>
</feature>
<feature type="compositionally biased region" description="Basic and acidic residues" evidence="1">
    <location>
        <begin position="1"/>
        <end position="23"/>
    </location>
</feature>
<evidence type="ECO:0000313" key="3">
    <source>
        <dbReference type="Proteomes" id="UP000265520"/>
    </source>
</evidence>
<evidence type="ECO:0000313" key="2">
    <source>
        <dbReference type="EMBL" id="MCI71713.1"/>
    </source>
</evidence>
<organism evidence="2 3">
    <name type="scientific">Trifolium medium</name>
    <dbReference type="NCBI Taxonomy" id="97028"/>
    <lineage>
        <taxon>Eukaryota</taxon>
        <taxon>Viridiplantae</taxon>
        <taxon>Streptophyta</taxon>
        <taxon>Embryophyta</taxon>
        <taxon>Tracheophyta</taxon>
        <taxon>Spermatophyta</taxon>
        <taxon>Magnoliopsida</taxon>
        <taxon>eudicotyledons</taxon>
        <taxon>Gunneridae</taxon>
        <taxon>Pentapetalae</taxon>
        <taxon>rosids</taxon>
        <taxon>fabids</taxon>
        <taxon>Fabales</taxon>
        <taxon>Fabaceae</taxon>
        <taxon>Papilionoideae</taxon>
        <taxon>50 kb inversion clade</taxon>
        <taxon>NPAAA clade</taxon>
        <taxon>Hologalegina</taxon>
        <taxon>IRL clade</taxon>
        <taxon>Trifolieae</taxon>
        <taxon>Trifolium</taxon>
    </lineage>
</organism>
<comment type="caution">
    <text evidence="2">The sequence shown here is derived from an EMBL/GenBank/DDBJ whole genome shotgun (WGS) entry which is preliminary data.</text>
</comment>
<feature type="compositionally biased region" description="Acidic residues" evidence="1">
    <location>
        <begin position="40"/>
        <end position="51"/>
    </location>
</feature>
<feature type="compositionally biased region" description="Basic and acidic residues" evidence="1">
    <location>
        <begin position="59"/>
        <end position="72"/>
    </location>
</feature>